<gene>
    <name evidence="2" type="ORF">CRG98_039779</name>
</gene>
<feature type="region of interest" description="Disordered" evidence="1">
    <location>
        <begin position="121"/>
        <end position="153"/>
    </location>
</feature>
<dbReference type="EMBL" id="PGOL01003750">
    <property type="protein sequence ID" value="PKI39832.1"/>
    <property type="molecule type" value="Genomic_DNA"/>
</dbReference>
<organism evidence="2 3">
    <name type="scientific">Punica granatum</name>
    <name type="common">Pomegranate</name>
    <dbReference type="NCBI Taxonomy" id="22663"/>
    <lineage>
        <taxon>Eukaryota</taxon>
        <taxon>Viridiplantae</taxon>
        <taxon>Streptophyta</taxon>
        <taxon>Embryophyta</taxon>
        <taxon>Tracheophyta</taxon>
        <taxon>Spermatophyta</taxon>
        <taxon>Magnoliopsida</taxon>
        <taxon>eudicotyledons</taxon>
        <taxon>Gunneridae</taxon>
        <taxon>Pentapetalae</taxon>
        <taxon>rosids</taxon>
        <taxon>malvids</taxon>
        <taxon>Myrtales</taxon>
        <taxon>Lythraceae</taxon>
        <taxon>Punica</taxon>
    </lineage>
</organism>
<dbReference type="AlphaFoldDB" id="A0A2I0I784"/>
<evidence type="ECO:0000256" key="1">
    <source>
        <dbReference type="SAM" id="MobiDB-lite"/>
    </source>
</evidence>
<name>A0A2I0I784_PUNGR</name>
<protein>
    <submittedName>
        <fullName evidence="2">Uncharacterized protein</fullName>
    </submittedName>
</protein>
<feature type="compositionally biased region" description="Basic and acidic residues" evidence="1">
    <location>
        <begin position="186"/>
        <end position="196"/>
    </location>
</feature>
<proteinExistence type="predicted"/>
<evidence type="ECO:0000313" key="2">
    <source>
        <dbReference type="EMBL" id="PKI39832.1"/>
    </source>
</evidence>
<evidence type="ECO:0000313" key="3">
    <source>
        <dbReference type="Proteomes" id="UP000233551"/>
    </source>
</evidence>
<sequence length="196" mass="20830">MRKDPKMMESGMKATGPITGARAKRITTSYARTGVARRWRSRALERDTFGTRSQDHKKCWTSWAGRDPVGWTGPEWAEWVELSRTRAGAAAGGLGRCWTGSAAAGLDRRCWTGPLVGLLGDSPIQPERKEIDPVSGTRNSEGEGGGLAAELGASWSSGTGELRAVSSSARKFEPSAGVCAGTSEKVGGEGREFSRG</sequence>
<keyword evidence="3" id="KW-1185">Reference proteome</keyword>
<feature type="region of interest" description="Disordered" evidence="1">
    <location>
        <begin position="176"/>
        <end position="196"/>
    </location>
</feature>
<accession>A0A2I0I784</accession>
<dbReference type="Proteomes" id="UP000233551">
    <property type="component" value="Unassembled WGS sequence"/>
</dbReference>
<comment type="caution">
    <text evidence="2">The sequence shown here is derived from an EMBL/GenBank/DDBJ whole genome shotgun (WGS) entry which is preliminary data.</text>
</comment>
<reference evidence="2 3" key="1">
    <citation type="submission" date="2017-11" db="EMBL/GenBank/DDBJ databases">
        <title>De-novo sequencing of pomegranate (Punica granatum L.) genome.</title>
        <authorList>
            <person name="Akparov Z."/>
            <person name="Amiraslanov A."/>
            <person name="Hajiyeva S."/>
            <person name="Abbasov M."/>
            <person name="Kaur K."/>
            <person name="Hamwieh A."/>
            <person name="Solovyev V."/>
            <person name="Salamov A."/>
            <person name="Braich B."/>
            <person name="Kosarev P."/>
            <person name="Mahmoud A."/>
            <person name="Hajiyev E."/>
            <person name="Babayeva S."/>
            <person name="Izzatullayeva V."/>
            <person name="Mammadov A."/>
            <person name="Mammadov A."/>
            <person name="Sharifova S."/>
            <person name="Ojaghi J."/>
            <person name="Eynullazada K."/>
            <person name="Bayramov B."/>
            <person name="Abdulazimova A."/>
            <person name="Shahmuradov I."/>
        </authorList>
    </citation>
    <scope>NUCLEOTIDE SEQUENCE [LARGE SCALE GENOMIC DNA]</scope>
    <source>
        <strain evidence="3">cv. AG2017</strain>
        <tissue evidence="2">Leaf</tissue>
    </source>
</reference>